<evidence type="ECO:0000313" key="2">
    <source>
        <dbReference type="Proteomes" id="UP000244906"/>
    </source>
</evidence>
<proteinExistence type="predicted"/>
<gene>
    <name evidence="1" type="ORF">DC094_18445</name>
</gene>
<dbReference type="EMBL" id="QDDL01000010">
    <property type="protein sequence ID" value="PVZ65460.1"/>
    <property type="molecule type" value="Genomic_DNA"/>
</dbReference>
<dbReference type="AlphaFoldDB" id="A0A2V1GWJ5"/>
<dbReference type="Proteomes" id="UP000244906">
    <property type="component" value="Unassembled WGS sequence"/>
</dbReference>
<comment type="caution">
    <text evidence="1">The sequence shown here is derived from an EMBL/GenBank/DDBJ whole genome shotgun (WGS) entry which is preliminary data.</text>
</comment>
<protein>
    <submittedName>
        <fullName evidence="1">Uncharacterized protein</fullName>
    </submittedName>
</protein>
<organism evidence="1 2">
    <name type="scientific">Pelagibaculum spongiae</name>
    <dbReference type="NCBI Taxonomy" id="2080658"/>
    <lineage>
        <taxon>Bacteria</taxon>
        <taxon>Pseudomonadati</taxon>
        <taxon>Pseudomonadota</taxon>
        <taxon>Gammaproteobacteria</taxon>
        <taxon>Oceanospirillales</taxon>
        <taxon>Pelagibaculum</taxon>
    </lineage>
</organism>
<name>A0A2V1GWJ5_9GAMM</name>
<accession>A0A2V1GWJ5</accession>
<reference evidence="1 2" key="1">
    <citation type="submission" date="2018-04" db="EMBL/GenBank/DDBJ databases">
        <title>Thalassorhabdus spongiae gen. nov., sp. nov., isolated from a marine sponge in South-West Iceland.</title>
        <authorList>
            <person name="Knobloch S."/>
            <person name="Daussin A."/>
            <person name="Johannsson R."/>
            <person name="Marteinsson V.T."/>
        </authorList>
    </citation>
    <scope>NUCLEOTIDE SEQUENCE [LARGE SCALE GENOMIC DNA]</scope>
    <source>
        <strain evidence="1 2">Hp12</strain>
    </source>
</reference>
<evidence type="ECO:0000313" key="1">
    <source>
        <dbReference type="EMBL" id="PVZ65460.1"/>
    </source>
</evidence>
<sequence length="101" mass="11312">MVCAKDVATLDGRKLLKAGSKLCPSNLRTLKAWGIGQIEILSQDQPSIRVVHATPDQKIRETALKVQQQVRQRLRHNDVLCSEVRMAVRVIENQLLKEAAS</sequence>
<keyword evidence="2" id="KW-1185">Reference proteome</keyword>